<dbReference type="Pfam" id="PF13439">
    <property type="entry name" value="Glyco_transf_4"/>
    <property type="match status" value="1"/>
</dbReference>
<dbReference type="Gene3D" id="3.40.50.2000">
    <property type="entry name" value="Glycogen Phosphorylase B"/>
    <property type="match status" value="2"/>
</dbReference>
<dbReference type="PANTHER" id="PTHR12526">
    <property type="entry name" value="GLYCOSYLTRANSFERASE"/>
    <property type="match status" value="1"/>
</dbReference>
<keyword evidence="2" id="KW-0808">Transferase</keyword>
<gene>
    <name evidence="2" type="ORF">M9978_02945</name>
</gene>
<dbReference type="EC" id="2.4.-.-" evidence="2"/>
<evidence type="ECO:0000313" key="3">
    <source>
        <dbReference type="Proteomes" id="UP001139451"/>
    </source>
</evidence>
<comment type="caution">
    <text evidence="2">The sequence shown here is derived from an EMBL/GenBank/DDBJ whole genome shotgun (WGS) entry which is preliminary data.</text>
</comment>
<keyword evidence="2" id="KW-0328">Glycosyltransferase</keyword>
<protein>
    <submittedName>
        <fullName evidence="2">Glycosyltransferase</fullName>
        <ecNumber evidence="2">2.4.-.-</ecNumber>
    </submittedName>
</protein>
<dbReference type="EMBL" id="JAMLDX010000002">
    <property type="protein sequence ID" value="MCP3729375.1"/>
    <property type="molecule type" value="Genomic_DNA"/>
</dbReference>
<sequence>MAAPLNILHLHSSFDLGGKEARAVRLMNAFGDRAKHVIVSGVPDALGARAAIAPGIRYEIAQNPPPLTGKPTVARYEAIAKFMARFDLVLTYNWGAIDGVMARRVFSKNMPPLIHHEDGFNADEAVRLNPVRNVYRRLALPVAHALVVPSHVLERIALGVWKQPRDRVHRISNGIDTKRYGKKPDPRALPGYRHLPGHVVVGTLAGLREVKDLPMLVRAMGGMKTKAQLVIVGEGPERQAIVDTVENMGMEKTVFLPGFAADPHRYMGLFDIFGLSSRSEQQPIAVMEAMAAGLPIASVPVGDVAQMVAPENADFITQGRDAVQLRDQIERLAGYPDFRRHVGKANQARARALFDEAAMIASYAALYSEAAGRPGALG</sequence>
<evidence type="ECO:0000259" key="1">
    <source>
        <dbReference type="Pfam" id="PF13439"/>
    </source>
</evidence>
<organism evidence="2 3">
    <name type="scientific">Sphingomonas tagetis</name>
    <dbReference type="NCBI Taxonomy" id="2949092"/>
    <lineage>
        <taxon>Bacteria</taxon>
        <taxon>Pseudomonadati</taxon>
        <taxon>Pseudomonadota</taxon>
        <taxon>Alphaproteobacteria</taxon>
        <taxon>Sphingomonadales</taxon>
        <taxon>Sphingomonadaceae</taxon>
        <taxon>Sphingomonas</taxon>
    </lineage>
</organism>
<proteinExistence type="predicted"/>
<dbReference type="InterPro" id="IPR028098">
    <property type="entry name" value="Glyco_trans_4-like_N"/>
</dbReference>
<dbReference type="Pfam" id="PF13692">
    <property type="entry name" value="Glyco_trans_1_4"/>
    <property type="match status" value="1"/>
</dbReference>
<feature type="domain" description="Glycosyltransferase subfamily 4-like N-terminal" evidence="1">
    <location>
        <begin position="17"/>
        <end position="179"/>
    </location>
</feature>
<dbReference type="AlphaFoldDB" id="A0A9X2HP17"/>
<dbReference type="Proteomes" id="UP001139451">
    <property type="component" value="Unassembled WGS sequence"/>
</dbReference>
<name>A0A9X2HP17_9SPHN</name>
<evidence type="ECO:0000313" key="2">
    <source>
        <dbReference type="EMBL" id="MCP3729375.1"/>
    </source>
</evidence>
<dbReference type="SUPFAM" id="SSF53756">
    <property type="entry name" value="UDP-Glycosyltransferase/glycogen phosphorylase"/>
    <property type="match status" value="1"/>
</dbReference>
<accession>A0A9X2HP17</accession>
<dbReference type="RefSeq" id="WP_254291368.1">
    <property type="nucleotide sequence ID" value="NZ_JAMLDX010000002.1"/>
</dbReference>
<keyword evidence="3" id="KW-1185">Reference proteome</keyword>
<reference evidence="2" key="1">
    <citation type="submission" date="2022-05" db="EMBL/GenBank/DDBJ databases">
        <title>Sphingomonas sp. strain MG17 Genome sequencing and assembly.</title>
        <authorList>
            <person name="Kim I."/>
        </authorList>
    </citation>
    <scope>NUCLEOTIDE SEQUENCE</scope>
    <source>
        <strain evidence="2">MG17</strain>
    </source>
</reference>
<dbReference type="GO" id="GO:0016757">
    <property type="term" value="F:glycosyltransferase activity"/>
    <property type="evidence" value="ECO:0007669"/>
    <property type="project" value="UniProtKB-KW"/>
</dbReference>
<dbReference type="CDD" id="cd03801">
    <property type="entry name" value="GT4_PimA-like"/>
    <property type="match status" value="1"/>
</dbReference>